<keyword evidence="1" id="KW-1133">Transmembrane helix</keyword>
<keyword evidence="1" id="KW-0472">Membrane</keyword>
<evidence type="ECO:0000313" key="2">
    <source>
        <dbReference type="EMBL" id="CAB4635161.1"/>
    </source>
</evidence>
<name>A0A6J6JDF7_9ZZZZ</name>
<accession>A0A6J6JDF7</accession>
<organism evidence="2">
    <name type="scientific">freshwater metagenome</name>
    <dbReference type="NCBI Taxonomy" id="449393"/>
    <lineage>
        <taxon>unclassified sequences</taxon>
        <taxon>metagenomes</taxon>
        <taxon>ecological metagenomes</taxon>
    </lineage>
</organism>
<reference evidence="2" key="1">
    <citation type="submission" date="2020-05" db="EMBL/GenBank/DDBJ databases">
        <authorList>
            <person name="Chiriac C."/>
            <person name="Salcher M."/>
            <person name="Ghai R."/>
            <person name="Kavagutti S V."/>
        </authorList>
    </citation>
    <scope>NUCLEOTIDE SEQUENCE</scope>
</reference>
<protein>
    <submittedName>
        <fullName evidence="2">Unannotated protein</fullName>
    </submittedName>
</protein>
<gene>
    <name evidence="2" type="ORF">UFOPK2132_00469</name>
</gene>
<feature type="transmembrane region" description="Helical" evidence="1">
    <location>
        <begin position="12"/>
        <end position="36"/>
    </location>
</feature>
<feature type="transmembrane region" description="Helical" evidence="1">
    <location>
        <begin position="48"/>
        <end position="72"/>
    </location>
</feature>
<dbReference type="AlphaFoldDB" id="A0A6J6JDF7"/>
<sequence>MTKSKPSGPSRLETVLAYMGAGIIGLSLLSIVITLVRSFFGETTNLALFAQIPLIALPIGFVLVLFLLFLSVRRKGRENKQ</sequence>
<keyword evidence="1" id="KW-0812">Transmembrane</keyword>
<proteinExistence type="predicted"/>
<evidence type="ECO:0000256" key="1">
    <source>
        <dbReference type="SAM" id="Phobius"/>
    </source>
</evidence>
<dbReference type="EMBL" id="CAEZVU010000069">
    <property type="protein sequence ID" value="CAB4635161.1"/>
    <property type="molecule type" value="Genomic_DNA"/>
</dbReference>